<dbReference type="PROSITE" id="PS50209">
    <property type="entry name" value="CARD"/>
    <property type="match status" value="1"/>
</dbReference>
<dbReference type="InterPro" id="IPR011029">
    <property type="entry name" value="DEATH-like_dom_sf"/>
</dbReference>
<evidence type="ECO:0000256" key="2">
    <source>
        <dbReference type="ARBA" id="ARBA00022553"/>
    </source>
</evidence>
<dbReference type="GO" id="GO:0045087">
    <property type="term" value="P:innate immune response"/>
    <property type="evidence" value="ECO:0007669"/>
    <property type="project" value="UniProtKB-KW"/>
</dbReference>
<dbReference type="AlphaFoldDB" id="A0AAN8PSI4"/>
<evidence type="ECO:0000313" key="7">
    <source>
        <dbReference type="EMBL" id="KAK6177701.1"/>
    </source>
</evidence>
<dbReference type="EMBL" id="JAZGQO010000010">
    <property type="protein sequence ID" value="KAK6177701.1"/>
    <property type="molecule type" value="Genomic_DNA"/>
</dbReference>
<organism evidence="7 8">
    <name type="scientific">Patella caerulea</name>
    <name type="common">Rayed Mediterranean limpet</name>
    <dbReference type="NCBI Taxonomy" id="87958"/>
    <lineage>
        <taxon>Eukaryota</taxon>
        <taxon>Metazoa</taxon>
        <taxon>Spiralia</taxon>
        <taxon>Lophotrochozoa</taxon>
        <taxon>Mollusca</taxon>
        <taxon>Gastropoda</taxon>
        <taxon>Patellogastropoda</taxon>
        <taxon>Patelloidea</taxon>
        <taxon>Patellidae</taxon>
        <taxon>Patella</taxon>
    </lineage>
</organism>
<evidence type="ECO:0000259" key="6">
    <source>
        <dbReference type="PROSITE" id="PS50209"/>
    </source>
</evidence>
<dbReference type="Pfam" id="PF16739">
    <property type="entry name" value="CARD_2"/>
    <property type="match status" value="1"/>
</dbReference>
<dbReference type="SUPFAM" id="SSF47986">
    <property type="entry name" value="DEATH domain"/>
    <property type="match status" value="1"/>
</dbReference>
<evidence type="ECO:0000256" key="5">
    <source>
        <dbReference type="ARBA" id="ARBA00022859"/>
    </source>
</evidence>
<keyword evidence="2" id="KW-0597">Phosphoprotein</keyword>
<gene>
    <name evidence="7" type="ORF">SNE40_015751</name>
</gene>
<proteinExistence type="predicted"/>
<dbReference type="InterPro" id="IPR001315">
    <property type="entry name" value="CARD"/>
</dbReference>
<accession>A0AAN8PSI4</accession>
<dbReference type="CDD" id="cd01671">
    <property type="entry name" value="CARD"/>
    <property type="match status" value="1"/>
</dbReference>
<dbReference type="GO" id="GO:0005737">
    <property type="term" value="C:cytoplasm"/>
    <property type="evidence" value="ECO:0007669"/>
    <property type="project" value="UniProtKB-ARBA"/>
</dbReference>
<reference evidence="7 8" key="1">
    <citation type="submission" date="2024-01" db="EMBL/GenBank/DDBJ databases">
        <title>The genome of the rayed Mediterranean limpet Patella caerulea (Linnaeus, 1758).</title>
        <authorList>
            <person name="Anh-Thu Weber A."/>
            <person name="Halstead-Nussloch G."/>
        </authorList>
    </citation>
    <scope>NUCLEOTIDE SEQUENCE [LARGE SCALE GENOMIC DNA]</scope>
    <source>
        <strain evidence="7">AATW-2023a</strain>
        <tissue evidence="7">Whole specimen</tissue>
    </source>
</reference>
<evidence type="ECO:0000256" key="3">
    <source>
        <dbReference type="ARBA" id="ARBA00022588"/>
    </source>
</evidence>
<feature type="domain" description="CARD" evidence="6">
    <location>
        <begin position="9"/>
        <end position="101"/>
    </location>
</feature>
<name>A0AAN8PSI4_PATCE</name>
<dbReference type="GO" id="GO:0042981">
    <property type="term" value="P:regulation of apoptotic process"/>
    <property type="evidence" value="ECO:0007669"/>
    <property type="project" value="InterPro"/>
</dbReference>
<evidence type="ECO:0000256" key="1">
    <source>
        <dbReference type="ARBA" id="ARBA00022499"/>
    </source>
</evidence>
<evidence type="ECO:0000313" key="8">
    <source>
        <dbReference type="Proteomes" id="UP001347796"/>
    </source>
</evidence>
<comment type="caution">
    <text evidence="7">The sequence shown here is derived from an EMBL/GenBank/DDBJ whole genome shotgun (WGS) entry which is preliminary data.</text>
</comment>
<keyword evidence="4" id="KW-0832">Ubl conjugation</keyword>
<keyword evidence="8" id="KW-1185">Reference proteome</keyword>
<keyword evidence="3" id="KW-0399">Innate immunity</keyword>
<dbReference type="InterPro" id="IPR031964">
    <property type="entry name" value="CARD_dom"/>
</dbReference>
<dbReference type="Proteomes" id="UP001347796">
    <property type="component" value="Unassembled WGS sequence"/>
</dbReference>
<dbReference type="Gene3D" id="1.10.533.10">
    <property type="entry name" value="Death Domain, Fas"/>
    <property type="match status" value="1"/>
</dbReference>
<keyword evidence="1" id="KW-1017">Isopeptide bond</keyword>
<evidence type="ECO:0000256" key="4">
    <source>
        <dbReference type="ARBA" id="ARBA00022843"/>
    </source>
</evidence>
<sequence length="113" mass="13212">MADKDRGTMRDEDYVIVRRFHSDIIRELDSRSILDRLFSSFLFDSDDLDQVRSEHDKNGRRAGSQKIMEILYHSGADAFPKFLECLRKAGYAQLVRRLEEGIQEANKERSLSE</sequence>
<keyword evidence="5" id="KW-0391">Immunity</keyword>
<protein>
    <recommendedName>
        <fullName evidence="6">CARD domain-containing protein</fullName>
    </recommendedName>
</protein>